<name>A0A016VBH2_9BILA</name>
<evidence type="ECO:0000313" key="1">
    <source>
        <dbReference type="EMBL" id="EYC24043.1"/>
    </source>
</evidence>
<evidence type="ECO:0000313" key="2">
    <source>
        <dbReference type="Proteomes" id="UP000024635"/>
    </source>
</evidence>
<comment type="caution">
    <text evidence="1">The sequence shown here is derived from an EMBL/GenBank/DDBJ whole genome shotgun (WGS) entry which is preliminary data.</text>
</comment>
<accession>A0A016VBH2</accession>
<sequence length="121" mass="13738">MIVTSILNASLKIRRGKRVDTILASTVVRQSTNLPQTSGSTTSNGQFDSCYLRDFVRTALFYLFFIKGNFCETTQRPKIASFRDMGSIAESVKQDNPEYPGNAWRGRVNKWTGQRLFEKFG</sequence>
<keyword evidence="2" id="KW-1185">Reference proteome</keyword>
<reference evidence="2" key="1">
    <citation type="journal article" date="2015" name="Nat. Genet.">
        <title>The genome and transcriptome of the zoonotic hookworm Ancylostoma ceylanicum identify infection-specific gene families.</title>
        <authorList>
            <person name="Schwarz E.M."/>
            <person name="Hu Y."/>
            <person name="Antoshechkin I."/>
            <person name="Miller M.M."/>
            <person name="Sternberg P.W."/>
            <person name="Aroian R.V."/>
        </authorList>
    </citation>
    <scope>NUCLEOTIDE SEQUENCE</scope>
    <source>
        <strain evidence="2">HY135</strain>
    </source>
</reference>
<dbReference type="Proteomes" id="UP000024635">
    <property type="component" value="Unassembled WGS sequence"/>
</dbReference>
<proteinExistence type="predicted"/>
<protein>
    <submittedName>
        <fullName evidence="1">Uncharacterized protein</fullName>
    </submittedName>
</protein>
<dbReference type="AlphaFoldDB" id="A0A016VBH2"/>
<gene>
    <name evidence="1" type="primary">Acey_s0014.g2285</name>
    <name evidence="1" type="ORF">Y032_0014g2285</name>
</gene>
<dbReference type="EMBL" id="JARK01001350">
    <property type="protein sequence ID" value="EYC24043.1"/>
    <property type="molecule type" value="Genomic_DNA"/>
</dbReference>
<organism evidence="1 2">
    <name type="scientific">Ancylostoma ceylanicum</name>
    <dbReference type="NCBI Taxonomy" id="53326"/>
    <lineage>
        <taxon>Eukaryota</taxon>
        <taxon>Metazoa</taxon>
        <taxon>Ecdysozoa</taxon>
        <taxon>Nematoda</taxon>
        <taxon>Chromadorea</taxon>
        <taxon>Rhabditida</taxon>
        <taxon>Rhabditina</taxon>
        <taxon>Rhabditomorpha</taxon>
        <taxon>Strongyloidea</taxon>
        <taxon>Ancylostomatidae</taxon>
        <taxon>Ancylostomatinae</taxon>
        <taxon>Ancylostoma</taxon>
    </lineage>
</organism>